<dbReference type="GO" id="GO:0000155">
    <property type="term" value="F:phosphorelay sensor kinase activity"/>
    <property type="evidence" value="ECO:0007669"/>
    <property type="project" value="InterPro"/>
</dbReference>
<dbReference type="SMART" id="SM00091">
    <property type="entry name" value="PAS"/>
    <property type="match status" value="1"/>
</dbReference>
<evidence type="ECO:0000313" key="12">
    <source>
        <dbReference type="Proteomes" id="UP000480178"/>
    </source>
</evidence>
<dbReference type="Pfam" id="PF02518">
    <property type="entry name" value="HATPase_c"/>
    <property type="match status" value="1"/>
</dbReference>
<dbReference type="Gene3D" id="3.30.450.40">
    <property type="match status" value="1"/>
</dbReference>
<protein>
    <recommendedName>
        <fullName evidence="2">histidine kinase</fullName>
        <ecNumber evidence="2">2.7.13.3</ecNumber>
    </recommendedName>
</protein>
<reference evidence="11 12" key="1">
    <citation type="submission" date="2020-01" db="EMBL/GenBank/DDBJ databases">
        <authorList>
            <person name="Kim M.K."/>
        </authorList>
    </citation>
    <scope>NUCLEOTIDE SEQUENCE [LARGE SCALE GENOMIC DNA]</scope>
    <source>
        <strain evidence="11 12">172606-1</strain>
    </source>
</reference>
<dbReference type="Proteomes" id="UP000480178">
    <property type="component" value="Chromosome"/>
</dbReference>
<evidence type="ECO:0000259" key="7">
    <source>
        <dbReference type="PROSITE" id="PS50109"/>
    </source>
</evidence>
<dbReference type="InterPro" id="IPR004358">
    <property type="entry name" value="Sig_transdc_His_kin-like_C"/>
</dbReference>
<evidence type="ECO:0000256" key="5">
    <source>
        <dbReference type="ARBA" id="ARBA00022777"/>
    </source>
</evidence>
<dbReference type="Pfam" id="PF00072">
    <property type="entry name" value="Response_reg"/>
    <property type="match status" value="1"/>
</dbReference>
<dbReference type="InterPro" id="IPR036097">
    <property type="entry name" value="HisK_dim/P_sf"/>
</dbReference>
<evidence type="ECO:0000259" key="10">
    <source>
        <dbReference type="PROSITE" id="PS50113"/>
    </source>
</evidence>
<dbReference type="SUPFAM" id="SSF55785">
    <property type="entry name" value="PYP-like sensor domain (PAS domain)"/>
    <property type="match status" value="1"/>
</dbReference>
<dbReference type="SUPFAM" id="SSF55781">
    <property type="entry name" value="GAF domain-like"/>
    <property type="match status" value="1"/>
</dbReference>
<dbReference type="Gene3D" id="1.10.287.130">
    <property type="match status" value="1"/>
</dbReference>
<dbReference type="PROSITE" id="PS50112">
    <property type="entry name" value="PAS"/>
    <property type="match status" value="1"/>
</dbReference>
<dbReference type="PROSITE" id="PS50109">
    <property type="entry name" value="HIS_KIN"/>
    <property type="match status" value="1"/>
</dbReference>
<dbReference type="CDD" id="cd00082">
    <property type="entry name" value="HisKA"/>
    <property type="match status" value="1"/>
</dbReference>
<dbReference type="InterPro" id="IPR011006">
    <property type="entry name" value="CheY-like_superfamily"/>
</dbReference>
<dbReference type="InterPro" id="IPR029016">
    <property type="entry name" value="GAF-like_dom_sf"/>
</dbReference>
<evidence type="ECO:0000256" key="2">
    <source>
        <dbReference type="ARBA" id="ARBA00012438"/>
    </source>
</evidence>
<dbReference type="EMBL" id="CP048222">
    <property type="protein sequence ID" value="QHT67663.1"/>
    <property type="molecule type" value="Genomic_DNA"/>
</dbReference>
<name>A0A6C0GIZ8_9BACT</name>
<dbReference type="SMART" id="SM00388">
    <property type="entry name" value="HisKA"/>
    <property type="match status" value="1"/>
</dbReference>
<dbReference type="EC" id="2.7.13.3" evidence="2"/>
<feature type="modified residue" description="4-aspartylphosphate" evidence="6">
    <location>
        <position position="59"/>
    </location>
</feature>
<dbReference type="PRINTS" id="PR00344">
    <property type="entry name" value="BCTRLSENSOR"/>
</dbReference>
<proteinExistence type="predicted"/>
<evidence type="ECO:0000256" key="3">
    <source>
        <dbReference type="ARBA" id="ARBA00022553"/>
    </source>
</evidence>
<gene>
    <name evidence="11" type="ORF">GXP67_14000</name>
</gene>
<dbReference type="Gene3D" id="3.30.565.10">
    <property type="entry name" value="Histidine kinase-like ATPase, C-terminal domain"/>
    <property type="match status" value="1"/>
</dbReference>
<dbReference type="SUPFAM" id="SSF52172">
    <property type="entry name" value="CheY-like"/>
    <property type="match status" value="1"/>
</dbReference>
<keyword evidence="5" id="KW-0418">Kinase</keyword>
<dbReference type="CDD" id="cd00130">
    <property type="entry name" value="PAS"/>
    <property type="match status" value="1"/>
</dbReference>
<organism evidence="11 12">
    <name type="scientific">Rhodocytophaga rosea</name>
    <dbReference type="NCBI Taxonomy" id="2704465"/>
    <lineage>
        <taxon>Bacteria</taxon>
        <taxon>Pseudomonadati</taxon>
        <taxon>Bacteroidota</taxon>
        <taxon>Cytophagia</taxon>
        <taxon>Cytophagales</taxon>
        <taxon>Rhodocytophagaceae</taxon>
        <taxon>Rhodocytophaga</taxon>
    </lineage>
</organism>
<dbReference type="Pfam" id="PF13426">
    <property type="entry name" value="PAS_9"/>
    <property type="match status" value="1"/>
</dbReference>
<dbReference type="InterPro" id="IPR000700">
    <property type="entry name" value="PAS-assoc_C"/>
</dbReference>
<dbReference type="InterPro" id="IPR001610">
    <property type="entry name" value="PAC"/>
</dbReference>
<dbReference type="SUPFAM" id="SSF47384">
    <property type="entry name" value="Homodimeric domain of signal transducing histidine kinase"/>
    <property type="match status" value="1"/>
</dbReference>
<evidence type="ECO:0000313" key="11">
    <source>
        <dbReference type="EMBL" id="QHT67663.1"/>
    </source>
</evidence>
<comment type="catalytic activity">
    <reaction evidence="1">
        <text>ATP + protein L-histidine = ADP + protein N-phospho-L-histidine.</text>
        <dbReference type="EC" id="2.7.13.3"/>
    </reaction>
</comment>
<dbReference type="PROSITE" id="PS50110">
    <property type="entry name" value="RESPONSE_REGULATORY"/>
    <property type="match status" value="1"/>
</dbReference>
<feature type="domain" description="Response regulatory" evidence="8">
    <location>
        <begin position="7"/>
        <end position="124"/>
    </location>
</feature>
<dbReference type="InterPro" id="IPR052162">
    <property type="entry name" value="Sensor_kinase/Photoreceptor"/>
</dbReference>
<dbReference type="InterPro" id="IPR003594">
    <property type="entry name" value="HATPase_dom"/>
</dbReference>
<feature type="domain" description="PAC" evidence="10">
    <location>
        <begin position="395"/>
        <end position="447"/>
    </location>
</feature>
<dbReference type="PANTHER" id="PTHR43304:SF1">
    <property type="entry name" value="PAC DOMAIN-CONTAINING PROTEIN"/>
    <property type="match status" value="1"/>
</dbReference>
<dbReference type="InterPro" id="IPR036890">
    <property type="entry name" value="HATPase_C_sf"/>
</dbReference>
<keyword evidence="4" id="KW-0808">Transferase</keyword>
<sequence length="669" mass="75863">MIEKKVEVLLIEDNPADALLIKHTILAINGFSVHVSTVSTLAEAFTFLENQSTDLILLDLMLPDSQLGQTFETLIARHNQIPVVVLSGIDNRELALSAIKDGAQDYLVKGEIDDKLLERTMRYAIERAKLLNAQKKIQEDIQAQDALLKLITNISSAFINLSSEQIDAAIIQSLYSIGTFLQVDKVFVFELSETDDAIHAYYQWPEPNQPIDYILSNIPLREYWWLMKKLHAEGVIRFYDTSQLPSNIDHLRQVLQTQNIRSFMITGLFNQNKVRAIIGLATVGKPGQWNTETISLLNTSGEVFYRAIKKKQTEEKLKESERRYRSLVENIDEGLIYVGLDERIQFANQSMCNMLGYTYDEIIGKNFLNDLFHSEGLMSGGLNLFSGKRDLLLKSQYEIPIRKKNGEKVWVIIHNHPITNNKGKKIGAMGTLVNITDRKGTEEKLKQANEELKTFIYRTSHDLRGPLASVLGITNLAHMEITDIRALQYFAYINKSTQKLDKTLKSLIDVASITQPDEKYEAVDFRELIIEVIDNMNYTNGLENLSIQLDIQQINNFISNKQGISHIFEKLIENAVSYRKLDIPNPSLLIKVDADQEVARIELEDNGIGIPKELHQKIFTMFFKGGERSRGSGLGLYIVDKLVSSLNGKITIDSQVNVGSKFSFTLKSL</sequence>
<keyword evidence="3 6" id="KW-0597">Phosphoprotein</keyword>
<dbReference type="SMART" id="SM00387">
    <property type="entry name" value="HATPase_c"/>
    <property type="match status" value="1"/>
</dbReference>
<feature type="domain" description="PAS" evidence="9">
    <location>
        <begin position="320"/>
        <end position="375"/>
    </location>
</feature>
<dbReference type="SMART" id="SM00086">
    <property type="entry name" value="PAC"/>
    <property type="match status" value="1"/>
</dbReference>
<dbReference type="SMART" id="SM00448">
    <property type="entry name" value="REC"/>
    <property type="match status" value="1"/>
</dbReference>
<dbReference type="InterPro" id="IPR000014">
    <property type="entry name" value="PAS"/>
</dbReference>
<dbReference type="RefSeq" id="WP_162443687.1">
    <property type="nucleotide sequence ID" value="NZ_CP048222.1"/>
</dbReference>
<dbReference type="Gene3D" id="3.40.50.2300">
    <property type="match status" value="1"/>
</dbReference>
<dbReference type="PROSITE" id="PS50113">
    <property type="entry name" value="PAC"/>
    <property type="match status" value="1"/>
</dbReference>
<accession>A0A6C0GIZ8</accession>
<dbReference type="InterPro" id="IPR035965">
    <property type="entry name" value="PAS-like_dom_sf"/>
</dbReference>
<dbReference type="SUPFAM" id="SSF55874">
    <property type="entry name" value="ATPase domain of HSP90 chaperone/DNA topoisomerase II/histidine kinase"/>
    <property type="match status" value="1"/>
</dbReference>
<dbReference type="CDD" id="cd00075">
    <property type="entry name" value="HATPase"/>
    <property type="match status" value="1"/>
</dbReference>
<evidence type="ECO:0000259" key="9">
    <source>
        <dbReference type="PROSITE" id="PS50112"/>
    </source>
</evidence>
<keyword evidence="12" id="KW-1185">Reference proteome</keyword>
<dbReference type="Pfam" id="PF00512">
    <property type="entry name" value="HisKA"/>
    <property type="match status" value="1"/>
</dbReference>
<dbReference type="InterPro" id="IPR001789">
    <property type="entry name" value="Sig_transdc_resp-reg_receiver"/>
</dbReference>
<evidence type="ECO:0000256" key="4">
    <source>
        <dbReference type="ARBA" id="ARBA00022679"/>
    </source>
</evidence>
<feature type="domain" description="Histidine kinase" evidence="7">
    <location>
        <begin position="458"/>
        <end position="669"/>
    </location>
</feature>
<evidence type="ECO:0000259" key="8">
    <source>
        <dbReference type="PROSITE" id="PS50110"/>
    </source>
</evidence>
<dbReference type="KEGG" id="rhoz:GXP67_14000"/>
<dbReference type="CDD" id="cd00156">
    <property type="entry name" value="REC"/>
    <property type="match status" value="1"/>
</dbReference>
<evidence type="ECO:0000256" key="1">
    <source>
        <dbReference type="ARBA" id="ARBA00000085"/>
    </source>
</evidence>
<dbReference type="Gene3D" id="3.30.450.20">
    <property type="entry name" value="PAS domain"/>
    <property type="match status" value="1"/>
</dbReference>
<dbReference type="PANTHER" id="PTHR43304">
    <property type="entry name" value="PHYTOCHROME-LIKE PROTEIN CPH1"/>
    <property type="match status" value="1"/>
</dbReference>
<dbReference type="InterPro" id="IPR003661">
    <property type="entry name" value="HisK_dim/P_dom"/>
</dbReference>
<evidence type="ECO:0000256" key="6">
    <source>
        <dbReference type="PROSITE-ProRule" id="PRU00169"/>
    </source>
</evidence>
<dbReference type="AlphaFoldDB" id="A0A6C0GIZ8"/>
<dbReference type="InterPro" id="IPR005467">
    <property type="entry name" value="His_kinase_dom"/>
</dbReference>
<dbReference type="NCBIfam" id="TIGR00229">
    <property type="entry name" value="sensory_box"/>
    <property type="match status" value="1"/>
</dbReference>